<keyword evidence="2" id="KW-0134">Cell wall</keyword>
<evidence type="ECO:0000256" key="1">
    <source>
        <dbReference type="ARBA" id="ARBA00023157"/>
    </source>
</evidence>
<gene>
    <name evidence="3" type="ORF">FPRO_13575</name>
</gene>
<dbReference type="GeneID" id="42058438"/>
<evidence type="ECO:0000313" key="3">
    <source>
        <dbReference type="EMBL" id="CZR47908.1"/>
    </source>
</evidence>
<dbReference type="SMART" id="SM00075">
    <property type="entry name" value="HYDRO"/>
    <property type="match status" value="1"/>
</dbReference>
<dbReference type="EMBL" id="FJOF01000012">
    <property type="protein sequence ID" value="CZR47908.1"/>
    <property type="molecule type" value="Genomic_DNA"/>
</dbReference>
<dbReference type="Proteomes" id="UP000183971">
    <property type="component" value="Unassembled WGS sequence"/>
</dbReference>
<organism evidence="3 4">
    <name type="scientific">Fusarium proliferatum (strain ET1)</name>
    <name type="common">Orchid endophyte fungus</name>
    <dbReference type="NCBI Taxonomy" id="1227346"/>
    <lineage>
        <taxon>Eukaryota</taxon>
        <taxon>Fungi</taxon>
        <taxon>Dikarya</taxon>
        <taxon>Ascomycota</taxon>
        <taxon>Pezizomycotina</taxon>
        <taxon>Sordariomycetes</taxon>
        <taxon>Hypocreomycetidae</taxon>
        <taxon>Hypocreales</taxon>
        <taxon>Nectriaceae</taxon>
        <taxon>Fusarium</taxon>
        <taxon>Fusarium fujikuroi species complex</taxon>
    </lineage>
</organism>
<keyword evidence="2" id="KW-0732">Signal</keyword>
<keyword evidence="4" id="KW-1185">Reference proteome</keyword>
<feature type="signal peptide" evidence="2">
    <location>
        <begin position="1"/>
        <end position="16"/>
    </location>
</feature>
<comment type="similarity">
    <text evidence="2">Belongs to the fungal hydrophobin family.</text>
</comment>
<name>A0A1L7W5M8_FUSPR</name>
<protein>
    <recommendedName>
        <fullName evidence="2">Hydrophobin</fullName>
    </recommendedName>
</protein>
<evidence type="ECO:0000313" key="4">
    <source>
        <dbReference type="Proteomes" id="UP000183971"/>
    </source>
</evidence>
<keyword evidence="1 2" id="KW-1015">Disulfide bond</keyword>
<dbReference type="GO" id="GO:0005199">
    <property type="term" value="F:structural constituent of cell wall"/>
    <property type="evidence" value="ECO:0007669"/>
    <property type="project" value="InterPro"/>
</dbReference>
<dbReference type="VEuPathDB" id="FungiDB:FPRO_13575"/>
<comment type="subcellular location">
    <subcellularLocation>
        <location evidence="2">Secreted</location>
        <location evidence="2">Cell wall</location>
    </subcellularLocation>
</comment>
<comment type="caution">
    <text evidence="3">The sequence shown here is derived from an EMBL/GenBank/DDBJ whole genome shotgun (WGS) entry which is preliminary data.</text>
</comment>
<accession>A0A1L7W5M8</accession>
<dbReference type="Pfam" id="PF01185">
    <property type="entry name" value="Hydrophobin"/>
    <property type="match status" value="1"/>
</dbReference>
<keyword evidence="2" id="KW-0964">Secreted</keyword>
<reference evidence="4" key="1">
    <citation type="journal article" date="2016" name="Genome Biol. Evol.">
        <title>Comparative 'omics' of the Fusarium fujikuroi species complex highlights differences in genetic potential and metabolite synthesis.</title>
        <authorList>
            <person name="Niehaus E.-M."/>
            <person name="Muensterkoetter M."/>
            <person name="Proctor R.H."/>
            <person name="Brown D.W."/>
            <person name="Sharon A."/>
            <person name="Idan Y."/>
            <person name="Oren-Young L."/>
            <person name="Sieber C.M."/>
            <person name="Novak O."/>
            <person name="Pencik A."/>
            <person name="Tarkowska D."/>
            <person name="Hromadova K."/>
            <person name="Freeman S."/>
            <person name="Maymon M."/>
            <person name="Elazar M."/>
            <person name="Youssef S.A."/>
            <person name="El-Shabrawy E.S.M."/>
            <person name="Shalaby A.B.A."/>
            <person name="Houterman P."/>
            <person name="Brock N.L."/>
            <person name="Burkhardt I."/>
            <person name="Tsavkelova E.A."/>
            <person name="Dickschat J.S."/>
            <person name="Galuszka P."/>
            <person name="Gueldener U."/>
            <person name="Tudzynski B."/>
        </authorList>
    </citation>
    <scope>NUCLEOTIDE SEQUENCE [LARGE SCALE GENOMIC DNA]</scope>
    <source>
        <strain evidence="4">ET1</strain>
    </source>
</reference>
<sequence>MHFMTTLTVFTSAAAALRLKGTRKPQVAQLMVSEAQKICGQDRSVRCCNNKGGNGNNINQRGLLGLPSTNLNNPNGCVDVSLNVIGILDGTLGSKCSGNVVCCRDSPSTGITGFINDRQPCINLSNLL</sequence>
<proteinExistence type="inferred from homology"/>
<dbReference type="InterPro" id="IPR001338">
    <property type="entry name" value="Class_I_Hydrophobin"/>
</dbReference>
<dbReference type="RefSeq" id="XP_031088441.1">
    <property type="nucleotide sequence ID" value="XM_031223043.1"/>
</dbReference>
<dbReference type="AlphaFoldDB" id="A0A1L7W5M8"/>
<evidence type="ECO:0000256" key="2">
    <source>
        <dbReference type="RuleBase" id="RU365009"/>
    </source>
</evidence>
<feature type="chain" id="PRO_5013988046" description="Hydrophobin" evidence="2">
    <location>
        <begin position="17"/>
        <end position="128"/>
    </location>
</feature>
<dbReference type="GO" id="GO:0009277">
    <property type="term" value="C:fungal-type cell wall"/>
    <property type="evidence" value="ECO:0007669"/>
    <property type="project" value="InterPro"/>
</dbReference>